<comment type="caution">
    <text evidence="1">The sequence shown here is derived from an EMBL/GenBank/DDBJ whole genome shotgun (WGS) entry which is preliminary data.</text>
</comment>
<dbReference type="EMBL" id="JBAWTH010000032">
    <property type="protein sequence ID" value="KAL2285110.1"/>
    <property type="molecule type" value="Genomic_DNA"/>
</dbReference>
<evidence type="ECO:0000313" key="1">
    <source>
        <dbReference type="EMBL" id="KAL2285110.1"/>
    </source>
</evidence>
<accession>A0ABR4ERP7</accession>
<keyword evidence="2" id="KW-1185">Reference proteome</keyword>
<dbReference type="Proteomes" id="UP001600888">
    <property type="component" value="Unassembled WGS sequence"/>
</dbReference>
<sequence length="83" mass="9355">MLVSILREDSRVCKSAYIYGVPTLGTLQTFPLSNKSNAEVWHNTNNFESLFTRHSIHSILLPFDRAGIDTNQTTRSCIALRVS</sequence>
<reference evidence="1 2" key="1">
    <citation type="submission" date="2024-03" db="EMBL/GenBank/DDBJ databases">
        <title>A high-quality draft genome sequence of Diaporthe vaccinii, a causative agent of upright dieback and viscid rot disease in cranberry plants.</title>
        <authorList>
            <person name="Sarrasin M."/>
            <person name="Lang B.F."/>
            <person name="Burger G."/>
        </authorList>
    </citation>
    <scope>NUCLEOTIDE SEQUENCE [LARGE SCALE GENOMIC DNA]</scope>
    <source>
        <strain evidence="1 2">IS7</strain>
    </source>
</reference>
<proteinExistence type="predicted"/>
<organism evidence="1 2">
    <name type="scientific">Diaporthe vaccinii</name>
    <dbReference type="NCBI Taxonomy" id="105482"/>
    <lineage>
        <taxon>Eukaryota</taxon>
        <taxon>Fungi</taxon>
        <taxon>Dikarya</taxon>
        <taxon>Ascomycota</taxon>
        <taxon>Pezizomycotina</taxon>
        <taxon>Sordariomycetes</taxon>
        <taxon>Sordariomycetidae</taxon>
        <taxon>Diaporthales</taxon>
        <taxon>Diaporthaceae</taxon>
        <taxon>Diaporthe</taxon>
        <taxon>Diaporthe eres species complex</taxon>
    </lineage>
</organism>
<evidence type="ECO:0000313" key="2">
    <source>
        <dbReference type="Proteomes" id="UP001600888"/>
    </source>
</evidence>
<name>A0ABR4ERP7_9PEZI</name>
<gene>
    <name evidence="1" type="ORF">FJTKL_08350</name>
</gene>
<protein>
    <submittedName>
        <fullName evidence="1">Uncharacterized protein</fullName>
    </submittedName>
</protein>